<dbReference type="Pfam" id="PF25175">
    <property type="entry name" value="Beta-prop_WDR5"/>
    <property type="match status" value="1"/>
</dbReference>
<feature type="repeat" description="WD" evidence="7">
    <location>
        <begin position="208"/>
        <end position="249"/>
    </location>
</feature>
<dbReference type="Gene3D" id="2.130.10.10">
    <property type="entry name" value="YVTN repeat-like/Quinoprotein amine dehydrogenase"/>
    <property type="match status" value="1"/>
</dbReference>
<dbReference type="PANTHER" id="PTHR22847">
    <property type="entry name" value="WD40 REPEAT PROTEIN"/>
    <property type="match status" value="1"/>
</dbReference>
<feature type="compositionally biased region" description="Acidic residues" evidence="8">
    <location>
        <begin position="94"/>
        <end position="116"/>
    </location>
</feature>
<dbReference type="FunFam" id="2.130.10.10:FF:000510">
    <property type="entry name" value="WD repeat protein"/>
    <property type="match status" value="1"/>
</dbReference>
<feature type="region of interest" description="Disordered" evidence="8">
    <location>
        <begin position="1"/>
        <end position="157"/>
    </location>
</feature>
<dbReference type="PANTHER" id="PTHR22847:SF637">
    <property type="entry name" value="WD REPEAT DOMAIN 5B"/>
    <property type="match status" value="1"/>
</dbReference>
<dbReference type="InterPro" id="IPR019775">
    <property type="entry name" value="WD40_repeat_CS"/>
</dbReference>
<dbReference type="SMART" id="SM00320">
    <property type="entry name" value="WD40"/>
    <property type="match status" value="7"/>
</dbReference>
<name>A0A7R7XM06_9EURO</name>
<dbReference type="GO" id="GO:0042393">
    <property type="term" value="F:histone binding"/>
    <property type="evidence" value="ECO:0007669"/>
    <property type="project" value="TreeGrafter"/>
</dbReference>
<feature type="repeat" description="WD" evidence="7">
    <location>
        <begin position="251"/>
        <end position="292"/>
    </location>
</feature>
<keyword evidence="3" id="KW-0677">Repeat</keyword>
<dbReference type="PROSITE" id="PS00678">
    <property type="entry name" value="WD_REPEATS_1"/>
    <property type="match status" value="3"/>
</dbReference>
<dbReference type="CDD" id="cd00200">
    <property type="entry name" value="WD40"/>
    <property type="match status" value="1"/>
</dbReference>
<dbReference type="Proteomes" id="UP000654913">
    <property type="component" value="Chromosome 4"/>
</dbReference>
<dbReference type="InterPro" id="IPR020472">
    <property type="entry name" value="WD40_PAC1"/>
</dbReference>
<dbReference type="InterPro" id="IPR001680">
    <property type="entry name" value="WD40_rpt"/>
</dbReference>
<evidence type="ECO:0000259" key="9">
    <source>
        <dbReference type="Pfam" id="PF25175"/>
    </source>
</evidence>
<evidence type="ECO:0000256" key="1">
    <source>
        <dbReference type="ARBA" id="ARBA00004570"/>
    </source>
</evidence>
<keyword evidence="2 7" id="KW-0853">WD repeat</keyword>
<organism evidence="10 11">
    <name type="scientific">Aspergillus puulaauensis</name>
    <dbReference type="NCBI Taxonomy" id="1220207"/>
    <lineage>
        <taxon>Eukaryota</taxon>
        <taxon>Fungi</taxon>
        <taxon>Dikarya</taxon>
        <taxon>Ascomycota</taxon>
        <taxon>Pezizomycotina</taxon>
        <taxon>Eurotiomycetes</taxon>
        <taxon>Eurotiomycetidae</taxon>
        <taxon>Eurotiales</taxon>
        <taxon>Aspergillaceae</taxon>
        <taxon>Aspergillus</taxon>
    </lineage>
</organism>
<dbReference type="PROSITE" id="PS50082">
    <property type="entry name" value="WD_REPEATS_2"/>
    <property type="match status" value="6"/>
</dbReference>
<accession>A0A7R7XM06</accession>
<comment type="function">
    <text evidence="6">Involved in mitochondrial fission. Acts as an adapter protein required to form mitochondrial fission complexes. Formation of these complexes is required to promote constriction and fission of the mitochondrial compartment at a late step in mitochondrial division.</text>
</comment>
<evidence type="ECO:0000313" key="11">
    <source>
        <dbReference type="Proteomes" id="UP000654913"/>
    </source>
</evidence>
<gene>
    <name evidence="10" type="primary">SWD3</name>
    <name evidence="10" type="ORF">APUU_40434A</name>
</gene>
<dbReference type="PRINTS" id="PR00320">
    <property type="entry name" value="GPROTEINBRPT"/>
</dbReference>
<dbReference type="AlphaFoldDB" id="A0A7R7XM06"/>
<evidence type="ECO:0000256" key="7">
    <source>
        <dbReference type="PROSITE-ProRule" id="PRU00221"/>
    </source>
</evidence>
<comment type="subcellular location">
    <subcellularLocation>
        <location evidence="1">Mitochondrion outer membrane</location>
        <topology evidence="1">Peripheral membrane protein</topology>
        <orientation evidence="1">Cytoplasmic side</orientation>
    </subcellularLocation>
</comment>
<evidence type="ECO:0000256" key="4">
    <source>
        <dbReference type="ARBA" id="ARBA00038415"/>
    </source>
</evidence>
<feature type="compositionally biased region" description="Basic and acidic residues" evidence="8">
    <location>
        <begin position="480"/>
        <end position="519"/>
    </location>
</feature>
<dbReference type="RefSeq" id="XP_041556184.1">
    <property type="nucleotide sequence ID" value="XM_041703505.1"/>
</dbReference>
<feature type="repeat" description="WD" evidence="7">
    <location>
        <begin position="336"/>
        <end position="377"/>
    </location>
</feature>
<dbReference type="OrthoDB" id="674604at2759"/>
<reference evidence="10" key="1">
    <citation type="submission" date="2021-01" db="EMBL/GenBank/DDBJ databases">
        <authorList>
            <consortium name="Aspergillus puulaauensis MK2 genome sequencing consortium"/>
            <person name="Kazuki M."/>
            <person name="Futagami T."/>
        </authorList>
    </citation>
    <scope>NUCLEOTIDE SEQUENCE</scope>
    <source>
        <strain evidence="10">MK2</strain>
    </source>
</reference>
<feature type="compositionally biased region" description="Basic and acidic residues" evidence="8">
    <location>
        <begin position="76"/>
        <end position="93"/>
    </location>
</feature>
<dbReference type="GeneID" id="64973995"/>
<dbReference type="PROSITE" id="PS50294">
    <property type="entry name" value="WD_REPEATS_REGION"/>
    <property type="match status" value="5"/>
</dbReference>
<evidence type="ECO:0000256" key="3">
    <source>
        <dbReference type="ARBA" id="ARBA00022737"/>
    </source>
</evidence>
<reference evidence="10" key="2">
    <citation type="submission" date="2021-02" db="EMBL/GenBank/DDBJ databases">
        <title>Aspergillus puulaauensis MK2 genome sequence.</title>
        <authorList>
            <person name="Futagami T."/>
            <person name="Mori K."/>
            <person name="Kadooka C."/>
            <person name="Tanaka T."/>
        </authorList>
    </citation>
    <scope>NUCLEOTIDE SEQUENCE</scope>
    <source>
        <strain evidence="10">MK2</strain>
    </source>
</reference>
<feature type="compositionally biased region" description="Pro residues" evidence="8">
    <location>
        <begin position="145"/>
        <end position="155"/>
    </location>
</feature>
<dbReference type="EMBL" id="AP024446">
    <property type="protein sequence ID" value="BCS23990.1"/>
    <property type="molecule type" value="Genomic_DNA"/>
</dbReference>
<evidence type="ECO:0000256" key="5">
    <source>
        <dbReference type="ARBA" id="ARBA00039789"/>
    </source>
</evidence>
<feature type="compositionally biased region" description="Acidic residues" evidence="8">
    <location>
        <begin position="66"/>
        <end position="75"/>
    </location>
</feature>
<comment type="similarity">
    <text evidence="4">Belongs to the WD repeat MDV1/CAF4 family.</text>
</comment>
<dbReference type="InterPro" id="IPR015943">
    <property type="entry name" value="WD40/YVTN_repeat-like_dom_sf"/>
</dbReference>
<dbReference type="InterPro" id="IPR059122">
    <property type="entry name" value="Beta-prop_WDR5-like"/>
</dbReference>
<dbReference type="InterPro" id="IPR036322">
    <property type="entry name" value="WD40_repeat_dom_sf"/>
</dbReference>
<feature type="repeat" description="WD" evidence="7">
    <location>
        <begin position="293"/>
        <end position="334"/>
    </location>
</feature>
<keyword evidence="11" id="KW-1185">Reference proteome</keyword>
<feature type="repeat" description="WD" evidence="7">
    <location>
        <begin position="431"/>
        <end position="465"/>
    </location>
</feature>
<evidence type="ECO:0000256" key="8">
    <source>
        <dbReference type="SAM" id="MobiDB-lite"/>
    </source>
</evidence>
<sequence length="534" mass="58268">MVEMAHASKRRRLTPSPPPISSPIETSSDELAAGSDHDQERRRVSLTAYPPKRPYPRSRSFSSSESPDELAMDADEYWRSRNRGRDSPWARSDDENEADEENDDDANDDLNDDVNDTEMNGDVGGMEAARENNGEIGGYSDRSPTPVPPPPPPKPDSVNYRQRFLLRGHLRGVSAVKYSPDASMIASGGADGAVKVWGANTGKLIHTFEGHLAGVSTISWSPDGATIASGSDDKTIRLWNVLTGKSHPTPFIGHHNYVYSIAFSPKGNMLVSGSYDEAVFLWDVRSARVMKSLPAHSDPVSGIDVVWDGTLLASCATDGLVRIWDTATGQCLRTLVHEDNPPVSAVKFSPNGKYVLAWTLDDCVRLWDYVEGRCLKTYQGHENRKYSLSGGFGVYGQVTPRTPGYAFAVSGSEDGAVLCWDVVSKKVLQRIEGHSGVVLGVDTCSTSQGRYLVSCGLDMTVRVWEEVTGTEPEETGVPDPGHEPGPEPESEAREGPDRNQDQDQDQDRQGDEGQDKDTEMGEAAELDPEARDPT</sequence>
<dbReference type="SUPFAM" id="SSF50978">
    <property type="entry name" value="WD40 repeat-like"/>
    <property type="match status" value="1"/>
</dbReference>
<evidence type="ECO:0000256" key="2">
    <source>
        <dbReference type="ARBA" id="ARBA00022574"/>
    </source>
</evidence>
<protein>
    <recommendedName>
        <fullName evidence="5">Mitochondrial division protein 1</fullName>
    </recommendedName>
</protein>
<evidence type="ECO:0000313" key="10">
    <source>
        <dbReference type="EMBL" id="BCS23990.1"/>
    </source>
</evidence>
<feature type="domain" description="WDR5-like beta-propeller" evidence="9">
    <location>
        <begin position="166"/>
        <end position="465"/>
    </location>
</feature>
<evidence type="ECO:0000256" key="6">
    <source>
        <dbReference type="ARBA" id="ARBA00043913"/>
    </source>
</evidence>
<dbReference type="GO" id="GO:0005741">
    <property type="term" value="C:mitochondrial outer membrane"/>
    <property type="evidence" value="ECO:0007669"/>
    <property type="project" value="UniProtKB-SubCell"/>
</dbReference>
<dbReference type="GO" id="GO:0048188">
    <property type="term" value="C:Set1C/COMPASS complex"/>
    <property type="evidence" value="ECO:0007669"/>
    <property type="project" value="TreeGrafter"/>
</dbReference>
<feature type="region of interest" description="Disordered" evidence="8">
    <location>
        <begin position="469"/>
        <end position="534"/>
    </location>
</feature>
<proteinExistence type="inferred from homology"/>
<dbReference type="KEGG" id="apuu:APUU_40434A"/>
<feature type="repeat" description="WD" evidence="7">
    <location>
        <begin position="166"/>
        <end position="207"/>
    </location>
</feature>